<sequence>MKYLKFLLSSVMFYCFQAGSCKQSSYLDKSVELSLISAVKTGSPIEVQRCLQTKADVHITDEDGSTPLHWACYLSTEKSMDIIEQLLKAGADIHAKDLYGGTPLHWACVSEKQNNSMDVVNRLLKAGADIHAKDIYGYVPLDWIAQYKGSFMHSFMHKI</sequence>
<dbReference type="Pfam" id="PF12796">
    <property type="entry name" value="Ank_2"/>
    <property type="match status" value="1"/>
</dbReference>
<dbReference type="OrthoDB" id="9771112at2"/>
<evidence type="ECO:0000256" key="1">
    <source>
        <dbReference type="PROSITE-ProRule" id="PRU00023"/>
    </source>
</evidence>
<dbReference type="InterPro" id="IPR002110">
    <property type="entry name" value="Ankyrin_rpt"/>
</dbReference>
<dbReference type="PRINTS" id="PR01415">
    <property type="entry name" value="ANKYRIN"/>
</dbReference>
<protein>
    <submittedName>
        <fullName evidence="2">Ankyrin repeat domain-containing protein</fullName>
    </submittedName>
</protein>
<keyword evidence="1" id="KW-0040">ANK repeat</keyword>
<dbReference type="SUPFAM" id="SSF48403">
    <property type="entry name" value="Ankyrin repeat"/>
    <property type="match status" value="1"/>
</dbReference>
<accession>A0A3N2QCC6</accession>
<reference evidence="2 3" key="1">
    <citation type="submission" date="2018-09" db="EMBL/GenBank/DDBJ databases">
        <title>Comparative Genomics of Wolbachia-Cardinium Dual Endosymbiosis in a Plant-Parasitic Nematode.</title>
        <authorList>
            <person name="Brown A.M.V."/>
            <person name="Wasala S.K."/>
            <person name="Howe D.K."/>
            <person name="Peetz A.B."/>
            <person name="Zasada I.A."/>
            <person name="Denver D.R."/>
        </authorList>
    </citation>
    <scope>NUCLEOTIDE SEQUENCE [LARGE SCALE GENOMIC DNA]</scope>
    <source>
        <strain evidence="2 3">Pp_1</strain>
    </source>
</reference>
<dbReference type="PANTHER" id="PTHR22677:SF4">
    <property type="entry name" value="USHER SYNDROME TYPE-1G PROTEIN-LIKE PROTEIN"/>
    <property type="match status" value="1"/>
</dbReference>
<dbReference type="SMART" id="SM00248">
    <property type="entry name" value="ANK"/>
    <property type="match status" value="2"/>
</dbReference>
<gene>
    <name evidence="2" type="ORF">EDM02_02355</name>
</gene>
<comment type="caution">
    <text evidence="2">The sequence shown here is derived from an EMBL/GenBank/DDBJ whole genome shotgun (WGS) entry which is preliminary data.</text>
</comment>
<proteinExistence type="predicted"/>
<dbReference type="InterPro" id="IPR039323">
    <property type="entry name" value="ANKRD_45/46/60"/>
</dbReference>
<dbReference type="RefSeq" id="WP_123662725.1">
    <property type="nucleotide sequence ID" value="NZ_RARA01000023.1"/>
</dbReference>
<feature type="repeat" description="ANK" evidence="1">
    <location>
        <begin position="99"/>
        <end position="135"/>
    </location>
</feature>
<dbReference type="PROSITE" id="PS50088">
    <property type="entry name" value="ANK_REPEAT"/>
    <property type="match status" value="2"/>
</dbReference>
<name>A0A3N2QCC6_9BACT</name>
<dbReference type="Gene3D" id="1.25.40.20">
    <property type="entry name" value="Ankyrin repeat-containing domain"/>
    <property type="match status" value="1"/>
</dbReference>
<dbReference type="EMBL" id="RARA01000023">
    <property type="protein sequence ID" value="ROT47473.1"/>
    <property type="molecule type" value="Genomic_DNA"/>
</dbReference>
<dbReference type="PANTHER" id="PTHR22677">
    <property type="entry name" value="ANKYRIN REPEAT DOMAIN-CONTAINING PROTEIN 60"/>
    <property type="match status" value="1"/>
</dbReference>
<dbReference type="Proteomes" id="UP000270927">
    <property type="component" value="Unassembled WGS sequence"/>
</dbReference>
<keyword evidence="3" id="KW-1185">Reference proteome</keyword>
<evidence type="ECO:0000313" key="3">
    <source>
        <dbReference type="Proteomes" id="UP000270927"/>
    </source>
</evidence>
<evidence type="ECO:0000313" key="2">
    <source>
        <dbReference type="EMBL" id="ROT47473.1"/>
    </source>
</evidence>
<dbReference type="InterPro" id="IPR036770">
    <property type="entry name" value="Ankyrin_rpt-contain_sf"/>
</dbReference>
<feature type="repeat" description="ANK" evidence="1">
    <location>
        <begin position="63"/>
        <end position="98"/>
    </location>
</feature>
<dbReference type="PROSITE" id="PS50297">
    <property type="entry name" value="ANK_REP_REGION"/>
    <property type="match status" value="2"/>
</dbReference>
<dbReference type="AlphaFoldDB" id="A0A3N2QCC6"/>
<organism evidence="2 3">
    <name type="scientific">Candidatus Cardinium hertigii</name>
    <dbReference type="NCBI Taxonomy" id="247481"/>
    <lineage>
        <taxon>Bacteria</taxon>
        <taxon>Pseudomonadati</taxon>
        <taxon>Bacteroidota</taxon>
        <taxon>Cytophagia</taxon>
        <taxon>Cytophagales</taxon>
        <taxon>Amoebophilaceae</taxon>
        <taxon>Candidatus Cardinium</taxon>
    </lineage>
</organism>